<gene>
    <name evidence="3" type="primary">PPIL3</name>
</gene>
<accession>A0A7R5KS98</accession>
<name>A0A7R5KS98_9PASS</name>
<evidence type="ECO:0000313" key="2">
    <source>
        <dbReference type="Proteomes" id="UP000504627"/>
    </source>
</evidence>
<feature type="compositionally biased region" description="Basic residues" evidence="1">
    <location>
        <begin position="78"/>
        <end position="87"/>
    </location>
</feature>
<evidence type="ECO:0000313" key="3">
    <source>
        <dbReference type="RefSeq" id="XP_039243435.1"/>
    </source>
</evidence>
<feature type="region of interest" description="Disordered" evidence="1">
    <location>
        <begin position="38"/>
        <end position="92"/>
    </location>
</feature>
<dbReference type="RefSeq" id="XP_039243435.1">
    <property type="nucleotide sequence ID" value="XM_039387501.1"/>
</dbReference>
<dbReference type="GeneID" id="113990351"/>
<reference evidence="3" key="1">
    <citation type="submission" date="2025-08" db="UniProtKB">
        <authorList>
            <consortium name="RefSeq"/>
        </authorList>
    </citation>
    <scope>IDENTIFICATION</scope>
    <source>
        <tissue evidence="3">Muscle</tissue>
    </source>
</reference>
<sequence>MTISQLRVSPSPAGRHVLSALSLGAEKMASAALAGEAGALPRAPARPERGASGAGVRGPDPAQSPWPGAGAAPLRPPALRRRGGARRGRPEAWPGWGIAGELIGLTRIKEKDHFGEAAIMLRRKRPTVQKWTGEKVLQTCSF</sequence>
<protein>
    <submittedName>
        <fullName evidence="3">Peptidyl-prolyl cis-trans isomerase-like 3 isoform X2</fullName>
    </submittedName>
</protein>
<dbReference type="CTD" id="53938"/>
<evidence type="ECO:0000256" key="1">
    <source>
        <dbReference type="SAM" id="MobiDB-lite"/>
    </source>
</evidence>
<keyword evidence="2" id="KW-1185">Reference proteome</keyword>
<proteinExistence type="predicted"/>
<organism evidence="2 3">
    <name type="scientific">Pipra filicauda</name>
    <name type="common">Wire-tailed manakin</name>
    <dbReference type="NCBI Taxonomy" id="649802"/>
    <lineage>
        <taxon>Eukaryota</taxon>
        <taxon>Metazoa</taxon>
        <taxon>Chordata</taxon>
        <taxon>Craniata</taxon>
        <taxon>Vertebrata</taxon>
        <taxon>Euteleostomi</taxon>
        <taxon>Archelosauria</taxon>
        <taxon>Archosauria</taxon>
        <taxon>Dinosauria</taxon>
        <taxon>Saurischia</taxon>
        <taxon>Theropoda</taxon>
        <taxon>Coelurosauria</taxon>
        <taxon>Aves</taxon>
        <taxon>Neognathae</taxon>
        <taxon>Neoaves</taxon>
        <taxon>Telluraves</taxon>
        <taxon>Australaves</taxon>
        <taxon>Passeriformes</taxon>
        <taxon>Pipridae</taxon>
        <taxon>Pipra</taxon>
    </lineage>
</organism>
<dbReference type="Proteomes" id="UP000504627">
    <property type="component" value="Unplaced"/>
</dbReference>
<dbReference type="AlphaFoldDB" id="A0A7R5KS98"/>